<proteinExistence type="predicted"/>
<evidence type="ECO:0000313" key="2">
    <source>
        <dbReference type="Proteomes" id="UP000515871"/>
    </source>
</evidence>
<sequence>MLTDAVIRKRLRRIGKRCAKDVKKKVRRGELSAESLELHLPIMGTEYEHLRAEIRSALDGSLTDQRHERAKLAGQIENELNTLGNDAHRLQQSFQTLQKLALEAELADVDMPAENKITIEPLRKRFKDAENRSDA</sequence>
<protein>
    <submittedName>
        <fullName evidence="1">Uncharacterized protein</fullName>
    </submittedName>
</protein>
<reference evidence="1 2" key="1">
    <citation type="submission" date="2020-08" db="EMBL/GenBank/DDBJ databases">
        <title>Novel species in genus Aeromicrobium.</title>
        <authorList>
            <person name="Zhang G."/>
        </authorList>
    </citation>
    <scope>NUCLEOTIDE SEQUENCE [LARGE SCALE GENOMIC DNA]</scope>
    <source>
        <strain evidence="2">zg-629</strain>
    </source>
</reference>
<dbReference type="Proteomes" id="UP000515871">
    <property type="component" value="Chromosome"/>
</dbReference>
<gene>
    <name evidence="1" type="ORF">H9L21_11300</name>
</gene>
<keyword evidence="2" id="KW-1185">Reference proteome</keyword>
<accession>A0ABX6SQM9</accession>
<organism evidence="1 2">
    <name type="scientific">Aeromicrobium senzhongii</name>
    <dbReference type="NCBI Taxonomy" id="2663859"/>
    <lineage>
        <taxon>Bacteria</taxon>
        <taxon>Bacillati</taxon>
        <taxon>Actinomycetota</taxon>
        <taxon>Actinomycetes</taxon>
        <taxon>Propionibacteriales</taxon>
        <taxon>Nocardioidaceae</taxon>
        <taxon>Aeromicrobium</taxon>
    </lineage>
</organism>
<name>A0ABX6SQM9_9ACTN</name>
<dbReference type="EMBL" id="CP060587">
    <property type="protein sequence ID" value="QNL93689.1"/>
    <property type="molecule type" value="Genomic_DNA"/>
</dbReference>
<evidence type="ECO:0000313" key="1">
    <source>
        <dbReference type="EMBL" id="QNL93689.1"/>
    </source>
</evidence>
<dbReference type="RefSeq" id="WP_154596807.1">
    <property type="nucleotide sequence ID" value="NZ_CP060587.1"/>
</dbReference>